<comment type="subcellular location">
    <subcellularLocation>
        <location evidence="1">Cell membrane</location>
        <topology evidence="1">Multi-pass membrane protein</topology>
    </subcellularLocation>
</comment>
<dbReference type="PIRSF" id="PIRSF006324">
    <property type="entry name" value="LeuE"/>
    <property type="match status" value="1"/>
</dbReference>
<evidence type="ECO:0000256" key="6">
    <source>
        <dbReference type="SAM" id="Phobius"/>
    </source>
</evidence>
<protein>
    <submittedName>
        <fullName evidence="7">LysE family translocator</fullName>
    </submittedName>
</protein>
<dbReference type="Pfam" id="PF01810">
    <property type="entry name" value="LysE"/>
    <property type="match status" value="1"/>
</dbReference>
<keyword evidence="8" id="KW-1185">Reference proteome</keyword>
<dbReference type="InterPro" id="IPR001123">
    <property type="entry name" value="LeuE-type"/>
</dbReference>
<dbReference type="GO" id="GO:0005886">
    <property type="term" value="C:plasma membrane"/>
    <property type="evidence" value="ECO:0007669"/>
    <property type="project" value="UniProtKB-SubCell"/>
</dbReference>
<keyword evidence="2" id="KW-1003">Cell membrane</keyword>
<feature type="transmembrane region" description="Helical" evidence="6">
    <location>
        <begin position="154"/>
        <end position="180"/>
    </location>
</feature>
<accession>A0A4R5PL88</accession>
<evidence type="ECO:0000313" key="8">
    <source>
        <dbReference type="Proteomes" id="UP000295131"/>
    </source>
</evidence>
<keyword evidence="5 6" id="KW-0472">Membrane</keyword>
<dbReference type="EMBL" id="SMSI01000001">
    <property type="protein sequence ID" value="TDH37696.1"/>
    <property type="molecule type" value="Genomic_DNA"/>
</dbReference>
<keyword evidence="3 6" id="KW-0812">Transmembrane</keyword>
<dbReference type="PANTHER" id="PTHR30086:SF20">
    <property type="entry name" value="ARGININE EXPORTER PROTEIN ARGO-RELATED"/>
    <property type="match status" value="1"/>
</dbReference>
<feature type="transmembrane region" description="Helical" evidence="6">
    <location>
        <begin position="42"/>
        <end position="65"/>
    </location>
</feature>
<sequence length="214" mass="23019">MTYVPDAPTLLAFLAAWFVIGITPGPDMTLQIARVMSSGRAAGLACGFGAITGLAVHTLLVALGISALVVAAPLAFLALKICGAVYLFWLAIQAIRHGSTFDLRPAKPARERSLLSHFSQGVAVNLLNPKIVLFFMTFLPQFVRAGDPYITGKLLFLGGLFTVLSIPLMISIVLGAHQLTNWLRARPSVTRAIDWLFAGVFSLFAVRILLAQSR</sequence>
<dbReference type="GO" id="GO:0015171">
    <property type="term" value="F:amino acid transmembrane transporter activity"/>
    <property type="evidence" value="ECO:0007669"/>
    <property type="project" value="TreeGrafter"/>
</dbReference>
<dbReference type="AlphaFoldDB" id="A0A4R5PL88"/>
<evidence type="ECO:0000256" key="2">
    <source>
        <dbReference type="ARBA" id="ARBA00022475"/>
    </source>
</evidence>
<feature type="transmembrane region" description="Helical" evidence="6">
    <location>
        <begin position="192"/>
        <end position="210"/>
    </location>
</feature>
<feature type="transmembrane region" description="Helical" evidence="6">
    <location>
        <begin position="12"/>
        <end position="30"/>
    </location>
</feature>
<evidence type="ECO:0000256" key="1">
    <source>
        <dbReference type="ARBA" id="ARBA00004651"/>
    </source>
</evidence>
<evidence type="ECO:0000256" key="3">
    <source>
        <dbReference type="ARBA" id="ARBA00022692"/>
    </source>
</evidence>
<dbReference type="PANTHER" id="PTHR30086">
    <property type="entry name" value="ARGININE EXPORTER PROTEIN ARGO"/>
    <property type="match status" value="1"/>
</dbReference>
<proteinExistence type="predicted"/>
<gene>
    <name evidence="7" type="ORF">E2A64_00685</name>
</gene>
<comment type="caution">
    <text evidence="7">The sequence shown here is derived from an EMBL/GenBank/DDBJ whole genome shotgun (WGS) entry which is preliminary data.</text>
</comment>
<keyword evidence="4 6" id="KW-1133">Transmembrane helix</keyword>
<reference evidence="7 8" key="1">
    <citation type="journal article" date="2013" name="Int. J. Syst. Evol. Microbiol.">
        <title>Hoeflea suaedae sp. nov., an endophytic bacterium isolated from the root of the halophyte Suaeda maritima.</title>
        <authorList>
            <person name="Chung E.J."/>
            <person name="Park J.A."/>
            <person name="Pramanik P."/>
            <person name="Bibi F."/>
            <person name="Jeon C.O."/>
            <person name="Chung Y.R."/>
        </authorList>
    </citation>
    <scope>NUCLEOTIDE SEQUENCE [LARGE SCALE GENOMIC DNA]</scope>
    <source>
        <strain evidence="7 8">YC6898</strain>
    </source>
</reference>
<dbReference type="RefSeq" id="WP_133282534.1">
    <property type="nucleotide sequence ID" value="NZ_SMSI01000001.1"/>
</dbReference>
<evidence type="ECO:0000256" key="5">
    <source>
        <dbReference type="ARBA" id="ARBA00023136"/>
    </source>
</evidence>
<evidence type="ECO:0000313" key="7">
    <source>
        <dbReference type="EMBL" id="TDH37696.1"/>
    </source>
</evidence>
<feature type="transmembrane region" description="Helical" evidence="6">
    <location>
        <begin position="71"/>
        <end position="92"/>
    </location>
</feature>
<organism evidence="7 8">
    <name type="scientific">Pseudohoeflea suaedae</name>
    <dbReference type="NCBI Taxonomy" id="877384"/>
    <lineage>
        <taxon>Bacteria</taxon>
        <taxon>Pseudomonadati</taxon>
        <taxon>Pseudomonadota</taxon>
        <taxon>Alphaproteobacteria</taxon>
        <taxon>Hyphomicrobiales</taxon>
        <taxon>Rhizobiaceae</taxon>
        <taxon>Pseudohoeflea</taxon>
    </lineage>
</organism>
<dbReference type="OrthoDB" id="9804822at2"/>
<evidence type="ECO:0000256" key="4">
    <source>
        <dbReference type="ARBA" id="ARBA00022989"/>
    </source>
</evidence>
<dbReference type="Proteomes" id="UP000295131">
    <property type="component" value="Unassembled WGS sequence"/>
</dbReference>
<name>A0A4R5PL88_9HYPH</name>